<name>A0A2R6QEI5_9APHY</name>
<feature type="compositionally biased region" description="Gly residues" evidence="1">
    <location>
        <begin position="161"/>
        <end position="170"/>
    </location>
</feature>
<feature type="region of interest" description="Disordered" evidence="1">
    <location>
        <begin position="141"/>
        <end position="170"/>
    </location>
</feature>
<keyword evidence="2" id="KW-1133">Transmembrane helix</keyword>
<feature type="region of interest" description="Disordered" evidence="1">
    <location>
        <begin position="296"/>
        <end position="360"/>
    </location>
</feature>
<reference evidence="3 4" key="1">
    <citation type="submission" date="2018-02" db="EMBL/GenBank/DDBJ databases">
        <title>Genome sequence of the basidiomycete white-rot fungus Phlebia centrifuga.</title>
        <authorList>
            <person name="Granchi Z."/>
            <person name="Peng M."/>
            <person name="de Vries R.P."/>
            <person name="Hilden K."/>
            <person name="Makela M.R."/>
            <person name="Grigoriev I."/>
            <person name="Riley R."/>
        </authorList>
    </citation>
    <scope>NUCLEOTIDE SEQUENCE [LARGE SCALE GENOMIC DNA]</scope>
    <source>
        <strain evidence="3 4">FBCC195</strain>
    </source>
</reference>
<organism evidence="3 4">
    <name type="scientific">Hermanssonia centrifuga</name>
    <dbReference type="NCBI Taxonomy" id="98765"/>
    <lineage>
        <taxon>Eukaryota</taxon>
        <taxon>Fungi</taxon>
        <taxon>Dikarya</taxon>
        <taxon>Basidiomycota</taxon>
        <taxon>Agaricomycotina</taxon>
        <taxon>Agaricomycetes</taxon>
        <taxon>Polyporales</taxon>
        <taxon>Meruliaceae</taxon>
        <taxon>Hermanssonia</taxon>
    </lineage>
</organism>
<dbReference type="AlphaFoldDB" id="A0A2R6QEI5"/>
<keyword evidence="2" id="KW-0812">Transmembrane</keyword>
<proteinExistence type="predicted"/>
<dbReference type="STRING" id="98765.A0A2R6QEI5"/>
<dbReference type="Proteomes" id="UP000186601">
    <property type="component" value="Unassembled WGS sequence"/>
</dbReference>
<evidence type="ECO:0000256" key="1">
    <source>
        <dbReference type="SAM" id="MobiDB-lite"/>
    </source>
</evidence>
<evidence type="ECO:0000313" key="4">
    <source>
        <dbReference type="Proteomes" id="UP000186601"/>
    </source>
</evidence>
<keyword evidence="4" id="KW-1185">Reference proteome</keyword>
<evidence type="ECO:0000256" key="2">
    <source>
        <dbReference type="SAM" id="Phobius"/>
    </source>
</evidence>
<comment type="caution">
    <text evidence="3">The sequence shown here is derived from an EMBL/GenBank/DDBJ whole genome shotgun (WGS) entry which is preliminary data.</text>
</comment>
<dbReference type="EMBL" id="MLYV02000360">
    <property type="protein sequence ID" value="PSS06553.1"/>
    <property type="molecule type" value="Genomic_DNA"/>
</dbReference>
<keyword evidence="2" id="KW-0472">Membrane</keyword>
<gene>
    <name evidence="3" type="ORF">PHLCEN_2v3611</name>
</gene>
<dbReference type="OrthoDB" id="2278929at2759"/>
<feature type="compositionally biased region" description="Low complexity" evidence="1">
    <location>
        <begin position="143"/>
        <end position="160"/>
    </location>
</feature>
<feature type="compositionally biased region" description="Basic and acidic residues" evidence="1">
    <location>
        <begin position="316"/>
        <end position="336"/>
    </location>
</feature>
<sequence>MNAVNIYLFSATSQTALLSWLNVQNPFGEAGLKVTQVNDTWFGDRGSLWNGTDVPFLFYWFISPNTVTLDEAEASIPSQPIFTAVQTTFADSVVASMSASSASASAASASASSASALSASLASASSASAAAGGGHVSGGLGNSGSTSTGTGSTASSSSGAGANGSGGGTGNVQSNSSVPFPHWAIAVIVVLGFLALLAGGILAFFIMRRMRRRRNSRLSHRGSMGSSTPMMANAQEPQSPLAASAFPVPTHRPPSPDIHDGASTMSHGSESAPIFSGADAAVMADAFRAALRKPNFAGRPMEEGESPDSDPTNGGNHREPGVLLDRELAEEGRDIRSVGSSRGVRVETLSDADTVQDHLQ</sequence>
<feature type="transmembrane region" description="Helical" evidence="2">
    <location>
        <begin position="183"/>
        <end position="207"/>
    </location>
</feature>
<accession>A0A2R6QEI5</accession>
<evidence type="ECO:0000313" key="3">
    <source>
        <dbReference type="EMBL" id="PSS06553.1"/>
    </source>
</evidence>
<protein>
    <submittedName>
        <fullName evidence="3">Uncharacterized protein</fullName>
    </submittedName>
</protein>